<dbReference type="RefSeq" id="WP_353438504.1">
    <property type="nucleotide sequence ID" value="NZ_CP099959.1"/>
</dbReference>
<protein>
    <recommendedName>
        <fullName evidence="3">Sec translocon accessory complex subunit YajC</fullName>
    </recommendedName>
</protein>
<gene>
    <name evidence="12" type="primary">yajC</name>
    <name evidence="12" type="ORF">NKE59_08265</name>
</gene>
<dbReference type="AlphaFoldDB" id="A0AAU8A226"/>
<accession>A0AAU8A226</accession>
<keyword evidence="10 11" id="KW-0472">Membrane</keyword>
<dbReference type="SMART" id="SM01323">
    <property type="entry name" value="YajC"/>
    <property type="match status" value="1"/>
</dbReference>
<dbReference type="PANTHER" id="PTHR33909">
    <property type="entry name" value="SEC TRANSLOCON ACCESSORY COMPLEX SUBUNIT YAJC"/>
    <property type="match status" value="1"/>
</dbReference>
<dbReference type="PANTHER" id="PTHR33909:SF1">
    <property type="entry name" value="SEC TRANSLOCON ACCESSORY COMPLEX SUBUNIT YAJC"/>
    <property type="match status" value="1"/>
</dbReference>
<reference evidence="12" key="1">
    <citation type="submission" date="2022-06" db="EMBL/GenBank/DDBJ databases">
        <title>New Polynucleobacter species.</title>
        <authorList>
            <person name="Hahn M.W."/>
        </authorList>
    </citation>
    <scope>NUCLEOTIDE SEQUENCE</scope>
    <source>
        <strain evidence="12">UK-FUSCHL-C3</strain>
    </source>
</reference>
<evidence type="ECO:0000256" key="9">
    <source>
        <dbReference type="ARBA" id="ARBA00023010"/>
    </source>
</evidence>
<evidence type="ECO:0000256" key="8">
    <source>
        <dbReference type="ARBA" id="ARBA00022989"/>
    </source>
</evidence>
<evidence type="ECO:0000256" key="2">
    <source>
        <dbReference type="ARBA" id="ARBA00006742"/>
    </source>
</evidence>
<organism evidence="12">
    <name type="scientific">Polynucleobacter sp. UK-FUSCHL-C3</name>
    <dbReference type="NCBI Taxonomy" id="2955208"/>
    <lineage>
        <taxon>Bacteria</taxon>
        <taxon>Pseudomonadati</taxon>
        <taxon>Pseudomonadota</taxon>
        <taxon>Betaproteobacteria</taxon>
        <taxon>Burkholderiales</taxon>
        <taxon>Burkholderiaceae</taxon>
        <taxon>Polynucleobacter</taxon>
    </lineage>
</organism>
<comment type="similarity">
    <text evidence="2">Belongs to the YajC family.</text>
</comment>
<keyword evidence="6 11" id="KW-0812">Transmembrane</keyword>
<evidence type="ECO:0000256" key="5">
    <source>
        <dbReference type="ARBA" id="ARBA00022475"/>
    </source>
</evidence>
<evidence type="ECO:0000256" key="3">
    <source>
        <dbReference type="ARBA" id="ARBA00014962"/>
    </source>
</evidence>
<keyword evidence="9" id="KW-0811">Translocation</keyword>
<dbReference type="GO" id="GO:0005886">
    <property type="term" value="C:plasma membrane"/>
    <property type="evidence" value="ECO:0007669"/>
    <property type="project" value="UniProtKB-SubCell"/>
</dbReference>
<dbReference type="Pfam" id="PF02699">
    <property type="entry name" value="YajC"/>
    <property type="match status" value="1"/>
</dbReference>
<evidence type="ECO:0000256" key="1">
    <source>
        <dbReference type="ARBA" id="ARBA00004162"/>
    </source>
</evidence>
<evidence type="ECO:0000256" key="11">
    <source>
        <dbReference type="SAM" id="Phobius"/>
    </source>
</evidence>
<dbReference type="NCBIfam" id="TIGR00739">
    <property type="entry name" value="yajC"/>
    <property type="match status" value="1"/>
</dbReference>
<evidence type="ECO:0000256" key="6">
    <source>
        <dbReference type="ARBA" id="ARBA00022692"/>
    </source>
</evidence>
<keyword evidence="4" id="KW-0813">Transport</keyword>
<sequence>MLISNAFAQSAPAGDAGGLMSFIPLILMFVVLYFIMIRPQMKRQKEMKAMLEALAAGDEVITVGGILGKVTAVKDQYITVEIVAGTEVQMQKNAVTSVLPKGTIKSI</sequence>
<feature type="transmembrane region" description="Helical" evidence="11">
    <location>
        <begin position="16"/>
        <end position="37"/>
    </location>
</feature>
<dbReference type="PRINTS" id="PR01853">
    <property type="entry name" value="YAJCTRNLCASE"/>
</dbReference>
<evidence type="ECO:0000313" key="12">
    <source>
        <dbReference type="EMBL" id="XCC57474.1"/>
    </source>
</evidence>
<comment type="subcellular location">
    <subcellularLocation>
        <location evidence="1">Cell membrane</location>
        <topology evidence="1">Single-pass membrane protein</topology>
    </subcellularLocation>
</comment>
<keyword evidence="5" id="KW-1003">Cell membrane</keyword>
<evidence type="ECO:0000256" key="10">
    <source>
        <dbReference type="ARBA" id="ARBA00023136"/>
    </source>
</evidence>
<keyword evidence="8 11" id="KW-1133">Transmembrane helix</keyword>
<evidence type="ECO:0000256" key="7">
    <source>
        <dbReference type="ARBA" id="ARBA00022927"/>
    </source>
</evidence>
<name>A0AAU8A226_9BURK</name>
<dbReference type="GO" id="GO:0015031">
    <property type="term" value="P:protein transport"/>
    <property type="evidence" value="ECO:0007669"/>
    <property type="project" value="UniProtKB-KW"/>
</dbReference>
<dbReference type="EMBL" id="CP099959">
    <property type="protein sequence ID" value="XCC57474.1"/>
    <property type="molecule type" value="Genomic_DNA"/>
</dbReference>
<keyword evidence="7" id="KW-0653">Protein transport</keyword>
<dbReference type="InterPro" id="IPR003849">
    <property type="entry name" value="Preprotein_translocase_YajC"/>
</dbReference>
<evidence type="ECO:0000256" key="4">
    <source>
        <dbReference type="ARBA" id="ARBA00022448"/>
    </source>
</evidence>
<proteinExistence type="inferred from homology"/>